<keyword evidence="2" id="KW-1185">Reference proteome</keyword>
<dbReference type="EMBL" id="BMDD01000003">
    <property type="protein sequence ID" value="GGH80677.1"/>
    <property type="molecule type" value="Genomic_DNA"/>
</dbReference>
<dbReference type="Pfam" id="PF04229">
    <property type="entry name" value="GrpB"/>
    <property type="match status" value="1"/>
</dbReference>
<reference evidence="2" key="1">
    <citation type="journal article" date="2019" name="Int. J. Syst. Evol. Microbiol.">
        <title>The Global Catalogue of Microorganisms (GCM) 10K type strain sequencing project: providing services to taxonomists for standard genome sequencing and annotation.</title>
        <authorList>
            <consortium name="The Broad Institute Genomics Platform"/>
            <consortium name="The Broad Institute Genome Sequencing Center for Infectious Disease"/>
            <person name="Wu L."/>
            <person name="Ma J."/>
        </authorList>
    </citation>
    <scope>NUCLEOTIDE SEQUENCE [LARGE SCALE GENOMIC DNA]</scope>
    <source>
        <strain evidence="2">CCM 8702</strain>
    </source>
</reference>
<name>A0ABQ1ZZK9_9BACL</name>
<dbReference type="Gene3D" id="3.30.460.10">
    <property type="entry name" value="Beta Polymerase, domain 2"/>
    <property type="match status" value="1"/>
</dbReference>
<sequence>MAERTRFIEVVPYDSAWPEEFEKISAALKEWIGDLLIGIEHVGSTSVEGLPAKPIIDLDAVMKSREALPEIIERLRLQGFEHQGNLGVEGREAFHPTRDLGFMKFHLYVCPPDGKGYLEHIALRDYLRQHEAARDEYAKIKLDLAERHRTDIDAYVEGKTAFIQEILQKACI</sequence>
<gene>
    <name evidence="1" type="ORF">GCM10007362_29360</name>
</gene>
<dbReference type="SUPFAM" id="SSF81301">
    <property type="entry name" value="Nucleotidyltransferase"/>
    <property type="match status" value="1"/>
</dbReference>
<evidence type="ECO:0000313" key="1">
    <source>
        <dbReference type="EMBL" id="GGH80677.1"/>
    </source>
</evidence>
<dbReference type="PANTHER" id="PTHR34822:SF1">
    <property type="entry name" value="GRPB FAMILY PROTEIN"/>
    <property type="match status" value="1"/>
</dbReference>
<dbReference type="InterPro" id="IPR043519">
    <property type="entry name" value="NT_sf"/>
</dbReference>
<organism evidence="1 2">
    <name type="scientific">Saccharibacillus endophyticus</name>
    <dbReference type="NCBI Taxonomy" id="2060666"/>
    <lineage>
        <taxon>Bacteria</taxon>
        <taxon>Bacillati</taxon>
        <taxon>Bacillota</taxon>
        <taxon>Bacilli</taxon>
        <taxon>Bacillales</taxon>
        <taxon>Paenibacillaceae</taxon>
        <taxon>Saccharibacillus</taxon>
    </lineage>
</organism>
<dbReference type="RefSeq" id="WP_172244768.1">
    <property type="nucleotide sequence ID" value="NZ_BMDD01000003.1"/>
</dbReference>
<dbReference type="InterPro" id="IPR007344">
    <property type="entry name" value="GrpB/CoaE"/>
</dbReference>
<comment type="caution">
    <text evidence="1">The sequence shown here is derived from an EMBL/GenBank/DDBJ whole genome shotgun (WGS) entry which is preliminary data.</text>
</comment>
<accession>A0ABQ1ZZK9</accession>
<protein>
    <recommendedName>
        <fullName evidence="3">GrpB family protein</fullName>
    </recommendedName>
</protein>
<evidence type="ECO:0008006" key="3">
    <source>
        <dbReference type="Google" id="ProtNLM"/>
    </source>
</evidence>
<dbReference type="PANTHER" id="PTHR34822">
    <property type="entry name" value="GRPB DOMAIN PROTEIN (AFU_ORTHOLOGUE AFUA_1G01530)"/>
    <property type="match status" value="1"/>
</dbReference>
<proteinExistence type="predicted"/>
<evidence type="ECO:0000313" key="2">
    <source>
        <dbReference type="Proteomes" id="UP000605427"/>
    </source>
</evidence>
<dbReference type="Proteomes" id="UP000605427">
    <property type="component" value="Unassembled WGS sequence"/>
</dbReference>